<organism evidence="1 2">
    <name type="scientific">Orbilia oligospora</name>
    <name type="common">Nematode-trapping fungus</name>
    <name type="synonym">Arthrobotrys oligospora</name>
    <dbReference type="NCBI Taxonomy" id="2813651"/>
    <lineage>
        <taxon>Eukaryota</taxon>
        <taxon>Fungi</taxon>
        <taxon>Dikarya</taxon>
        <taxon>Ascomycota</taxon>
        <taxon>Pezizomycotina</taxon>
        <taxon>Orbiliomycetes</taxon>
        <taxon>Orbiliales</taxon>
        <taxon>Orbiliaceae</taxon>
        <taxon>Orbilia</taxon>
    </lineage>
</organism>
<evidence type="ECO:0000313" key="2">
    <source>
        <dbReference type="Proteomes" id="UP000297595"/>
    </source>
</evidence>
<evidence type="ECO:0000313" key="1">
    <source>
        <dbReference type="EMBL" id="TGJ74526.1"/>
    </source>
</evidence>
<dbReference type="Proteomes" id="UP000297595">
    <property type="component" value="Unassembled WGS sequence"/>
</dbReference>
<protein>
    <submittedName>
        <fullName evidence="1">Uncharacterized protein</fullName>
    </submittedName>
</protein>
<sequence>MARRRTPRKKAYAHPHLYRPIHEKSSEASNATASFSIITITFYYFLLFFSRRRFGRALNKNEKRSEMKGKREGKGRGREEAMQCRRSEMKMFRVDDSGEVRLMINGQPGLSVSLLEET</sequence>
<dbReference type="EMBL" id="SOZJ01000001">
    <property type="protein sequence ID" value="TGJ74526.1"/>
    <property type="molecule type" value="Genomic_DNA"/>
</dbReference>
<dbReference type="AlphaFoldDB" id="A0A7C8P2S1"/>
<accession>A0A7C8P2S1</accession>
<comment type="caution">
    <text evidence="1">The sequence shown here is derived from an EMBL/GenBank/DDBJ whole genome shotgun (WGS) entry which is preliminary data.</text>
</comment>
<reference evidence="1 2" key="1">
    <citation type="submission" date="2019-03" db="EMBL/GenBank/DDBJ databases">
        <title>Nematode-trapping fungi genome.</title>
        <authorList>
            <person name="Vidal-Diez De Ulzurrun G."/>
        </authorList>
    </citation>
    <scope>NUCLEOTIDE SEQUENCE [LARGE SCALE GENOMIC DNA]</scope>
    <source>
        <strain evidence="1 2">TWF154</strain>
    </source>
</reference>
<gene>
    <name evidence="1" type="ORF">EYR41_001520</name>
</gene>
<proteinExistence type="predicted"/>
<name>A0A7C8P2S1_ORBOL</name>